<reference evidence="3 4" key="1">
    <citation type="submission" date="2022-08" db="EMBL/GenBank/DDBJ databases">
        <title>Reclassification of Massilia species as members of the genera Telluria, Duganella, Pseudoduganella, Mokoshia gen. nov. and Zemynaea gen. nov. using orthogonal and non-orthogonal genome-based approaches.</title>
        <authorList>
            <person name="Bowman J.P."/>
        </authorList>
    </citation>
    <scope>NUCLEOTIDE SEQUENCE [LARGE SCALE GENOMIC DNA]</scope>
    <source>
        <strain evidence="3 4">JCM 31606</strain>
    </source>
</reference>
<feature type="domain" description="Ysc84 actin-binding" evidence="2">
    <location>
        <begin position="118"/>
        <end position="238"/>
    </location>
</feature>
<protein>
    <submittedName>
        <fullName evidence="3">Lipid-binding SYLF domain-containing protein</fullName>
    </submittedName>
</protein>
<dbReference type="EMBL" id="JANUGU010000001">
    <property type="protein sequence ID" value="MCS0657451.1"/>
    <property type="molecule type" value="Genomic_DNA"/>
</dbReference>
<keyword evidence="1" id="KW-0732">Signal</keyword>
<dbReference type="Pfam" id="PF04366">
    <property type="entry name" value="Ysc84"/>
    <property type="match status" value="1"/>
</dbReference>
<gene>
    <name evidence="3" type="ORF">NX778_05160</name>
</gene>
<evidence type="ECO:0000259" key="2">
    <source>
        <dbReference type="Pfam" id="PF04366"/>
    </source>
</evidence>
<dbReference type="InterPro" id="IPR007461">
    <property type="entry name" value="Ysc84_actin-binding"/>
</dbReference>
<sequence length="243" mass="24690">MLAVISTLRTLASAFFLVGLAGVGAPALAQSDSKPAHAAGGSNAATAQKHVSEAAGVVRRMTSDPGLSQELAQAKGVYILPRYGRAALGLGASGGAGVFLAHLPDGSWSQPAFFNTGGISIGLQAGAEGGPITLIMRNDKAVSAFREKNSFNLSADLGITVVKWSREAAGQAGMSDVIAWSGSEGLFGNVATLAINDVHFNQKATQAYYGKAATAQDVLSGKVSNPQSDALRQALSSAGAYKP</sequence>
<dbReference type="CDD" id="cd11524">
    <property type="entry name" value="SYLF"/>
    <property type="match status" value="1"/>
</dbReference>
<comment type="caution">
    <text evidence="3">The sequence shown here is derived from an EMBL/GenBank/DDBJ whole genome shotgun (WGS) entry which is preliminary data.</text>
</comment>
<evidence type="ECO:0000313" key="3">
    <source>
        <dbReference type="EMBL" id="MCS0657451.1"/>
    </source>
</evidence>
<evidence type="ECO:0000313" key="4">
    <source>
        <dbReference type="Proteomes" id="UP001204621"/>
    </source>
</evidence>
<feature type="chain" id="PRO_5045170311" evidence="1">
    <location>
        <begin position="30"/>
        <end position="243"/>
    </location>
</feature>
<evidence type="ECO:0000256" key="1">
    <source>
        <dbReference type="SAM" id="SignalP"/>
    </source>
</evidence>
<dbReference type="InterPro" id="IPR051702">
    <property type="entry name" value="SH3_domain_YSC84-like"/>
</dbReference>
<feature type="signal peptide" evidence="1">
    <location>
        <begin position="1"/>
        <end position="29"/>
    </location>
</feature>
<keyword evidence="4" id="KW-1185">Reference proteome</keyword>
<dbReference type="Proteomes" id="UP001204621">
    <property type="component" value="Unassembled WGS sequence"/>
</dbReference>
<dbReference type="PANTHER" id="PTHR15629">
    <property type="entry name" value="SH3YL1 PROTEIN"/>
    <property type="match status" value="1"/>
</dbReference>
<organism evidence="3 4">
    <name type="scientific">Massilia terrae</name>
    <dbReference type="NCBI Taxonomy" id="1811224"/>
    <lineage>
        <taxon>Bacteria</taxon>
        <taxon>Pseudomonadati</taxon>
        <taxon>Pseudomonadota</taxon>
        <taxon>Betaproteobacteria</taxon>
        <taxon>Burkholderiales</taxon>
        <taxon>Oxalobacteraceae</taxon>
        <taxon>Telluria group</taxon>
        <taxon>Massilia</taxon>
    </lineage>
</organism>
<dbReference type="PANTHER" id="PTHR15629:SF2">
    <property type="entry name" value="SH3 DOMAIN-CONTAINING YSC84-LIKE PROTEIN 1"/>
    <property type="match status" value="1"/>
</dbReference>
<proteinExistence type="predicted"/>
<dbReference type="RefSeq" id="WP_258810593.1">
    <property type="nucleotide sequence ID" value="NZ_JANUGU010000001.1"/>
</dbReference>
<name>A0ABT2CTZ8_9BURK</name>
<accession>A0ABT2CTZ8</accession>